<organism evidence="1">
    <name type="scientific">Sesamum latifolium</name>
    <dbReference type="NCBI Taxonomy" id="2727402"/>
    <lineage>
        <taxon>Eukaryota</taxon>
        <taxon>Viridiplantae</taxon>
        <taxon>Streptophyta</taxon>
        <taxon>Embryophyta</taxon>
        <taxon>Tracheophyta</taxon>
        <taxon>Spermatophyta</taxon>
        <taxon>Magnoliopsida</taxon>
        <taxon>eudicotyledons</taxon>
        <taxon>Gunneridae</taxon>
        <taxon>Pentapetalae</taxon>
        <taxon>asterids</taxon>
        <taxon>lamiids</taxon>
        <taxon>Lamiales</taxon>
        <taxon>Pedaliaceae</taxon>
        <taxon>Sesamum</taxon>
    </lineage>
</organism>
<sequence>MTNSLVAVMDKAEAGRNIVFSVGTHLPGNLDAETKESIDSTCHDAYENMMSNLMQCMGFIKRGRHSSLINYLSSTSWSDCEDALAEFGISLPQVEEFGKEMQRLSSIMLSVAHRKP</sequence>
<accession>A0AAW2UVZ6</accession>
<proteinExistence type="predicted"/>
<dbReference type="SUPFAM" id="SSF101148">
    <property type="entry name" value="Plant invertase/pectin methylesterase inhibitor"/>
    <property type="match status" value="1"/>
</dbReference>
<name>A0AAW2UVZ6_9LAMI</name>
<reference evidence="1" key="2">
    <citation type="journal article" date="2024" name="Plant">
        <title>Genomic evolution and insights into agronomic trait innovations of Sesamum species.</title>
        <authorList>
            <person name="Miao H."/>
            <person name="Wang L."/>
            <person name="Qu L."/>
            <person name="Liu H."/>
            <person name="Sun Y."/>
            <person name="Le M."/>
            <person name="Wang Q."/>
            <person name="Wei S."/>
            <person name="Zheng Y."/>
            <person name="Lin W."/>
            <person name="Duan Y."/>
            <person name="Cao H."/>
            <person name="Xiong S."/>
            <person name="Wang X."/>
            <person name="Wei L."/>
            <person name="Li C."/>
            <person name="Ma Q."/>
            <person name="Ju M."/>
            <person name="Zhao R."/>
            <person name="Li G."/>
            <person name="Mu C."/>
            <person name="Tian Q."/>
            <person name="Mei H."/>
            <person name="Zhang T."/>
            <person name="Gao T."/>
            <person name="Zhang H."/>
        </authorList>
    </citation>
    <scope>NUCLEOTIDE SEQUENCE</scope>
    <source>
        <strain evidence="1">KEN1</strain>
    </source>
</reference>
<reference evidence="1" key="1">
    <citation type="submission" date="2020-06" db="EMBL/GenBank/DDBJ databases">
        <authorList>
            <person name="Li T."/>
            <person name="Hu X."/>
            <person name="Zhang T."/>
            <person name="Song X."/>
            <person name="Zhang H."/>
            <person name="Dai N."/>
            <person name="Sheng W."/>
            <person name="Hou X."/>
            <person name="Wei L."/>
        </authorList>
    </citation>
    <scope>NUCLEOTIDE SEQUENCE</scope>
    <source>
        <strain evidence="1">KEN1</strain>
        <tissue evidence="1">Leaf</tissue>
    </source>
</reference>
<comment type="caution">
    <text evidence="1">The sequence shown here is derived from an EMBL/GenBank/DDBJ whole genome shotgun (WGS) entry which is preliminary data.</text>
</comment>
<dbReference type="EMBL" id="JACGWN010000011">
    <property type="protein sequence ID" value="KAL0421404.1"/>
    <property type="molecule type" value="Genomic_DNA"/>
</dbReference>
<dbReference type="AlphaFoldDB" id="A0AAW2UVZ6"/>
<gene>
    <name evidence="1" type="ORF">Slati_3163300</name>
</gene>
<dbReference type="InterPro" id="IPR035513">
    <property type="entry name" value="Invertase/methylesterase_inhib"/>
</dbReference>
<dbReference type="Gene3D" id="1.20.140.40">
    <property type="entry name" value="Invertase/pectin methylesterase inhibitor family protein"/>
    <property type="match status" value="1"/>
</dbReference>
<evidence type="ECO:0000313" key="1">
    <source>
        <dbReference type="EMBL" id="KAL0421404.1"/>
    </source>
</evidence>
<protein>
    <submittedName>
        <fullName evidence="1">Uncharacterized protein</fullName>
    </submittedName>
</protein>